<keyword evidence="1" id="KW-1133">Transmembrane helix</keyword>
<evidence type="ECO:0000313" key="3">
    <source>
        <dbReference type="Proteomes" id="UP001143545"/>
    </source>
</evidence>
<dbReference type="AlphaFoldDB" id="A0A9W6EWC6"/>
<accession>A0A9W6EWC6</accession>
<comment type="caution">
    <text evidence="2">The sequence shown here is derived from an EMBL/GenBank/DDBJ whole genome shotgun (WGS) entry which is preliminary data.</text>
</comment>
<proteinExistence type="predicted"/>
<keyword evidence="3" id="KW-1185">Reference proteome</keyword>
<evidence type="ECO:0000313" key="2">
    <source>
        <dbReference type="EMBL" id="GLB54126.1"/>
    </source>
</evidence>
<keyword evidence="1" id="KW-0812">Transmembrane</keyword>
<protein>
    <submittedName>
        <fullName evidence="2">Uncharacterized protein</fullName>
    </submittedName>
</protein>
<keyword evidence="1" id="KW-0472">Membrane</keyword>
<reference evidence="2" key="1">
    <citation type="submission" date="2022-07" db="EMBL/GenBank/DDBJ databases">
        <title>Taxonomy of Novel Oxalotrophic and Methylotrophic Bacteria.</title>
        <authorList>
            <person name="Sahin N."/>
            <person name="Tani A."/>
        </authorList>
    </citation>
    <scope>NUCLEOTIDE SEQUENCE</scope>
    <source>
        <strain evidence="2">AM327</strain>
    </source>
</reference>
<sequence>MIIEIKLIINEIYYKISKGDLGANCIPVVYGIAALILSYIPVNSHQTINNNVATVYIHSNGVHLTFGTV</sequence>
<dbReference type="EMBL" id="BRVP01000036">
    <property type="protein sequence ID" value="GLB54126.1"/>
    <property type="molecule type" value="Genomic_DNA"/>
</dbReference>
<evidence type="ECO:0000256" key="1">
    <source>
        <dbReference type="SAM" id="Phobius"/>
    </source>
</evidence>
<organism evidence="2 3">
    <name type="scientific">Neptunitalea chrysea</name>
    <dbReference type="NCBI Taxonomy" id="1647581"/>
    <lineage>
        <taxon>Bacteria</taxon>
        <taxon>Pseudomonadati</taxon>
        <taxon>Bacteroidota</taxon>
        <taxon>Flavobacteriia</taxon>
        <taxon>Flavobacteriales</taxon>
        <taxon>Flavobacteriaceae</taxon>
        <taxon>Neptunitalea</taxon>
    </lineage>
</organism>
<gene>
    <name evidence="2" type="ORF">NBRC110019_31670</name>
</gene>
<dbReference type="Proteomes" id="UP001143545">
    <property type="component" value="Unassembled WGS sequence"/>
</dbReference>
<name>A0A9W6EWC6_9FLAO</name>
<feature type="transmembrane region" description="Helical" evidence="1">
    <location>
        <begin position="21"/>
        <end position="40"/>
    </location>
</feature>